<dbReference type="InterPro" id="IPR042099">
    <property type="entry name" value="ANL_N_sf"/>
</dbReference>
<dbReference type="Pfam" id="PF13193">
    <property type="entry name" value="AMP-binding_C"/>
    <property type="match status" value="1"/>
</dbReference>
<gene>
    <name evidence="3" type="ORF">E0L32_009834</name>
</gene>
<dbReference type="EMBL" id="SKBQ01000075">
    <property type="protein sequence ID" value="TPX08645.1"/>
    <property type="molecule type" value="Genomic_DNA"/>
</dbReference>
<evidence type="ECO:0000313" key="3">
    <source>
        <dbReference type="EMBL" id="TPX08645.1"/>
    </source>
</evidence>
<reference evidence="3 4" key="1">
    <citation type="submission" date="2019-06" db="EMBL/GenBank/DDBJ databases">
        <title>Draft genome sequence of the filamentous fungus Phialemoniopsis curvata isolated from diesel fuel.</title>
        <authorList>
            <person name="Varaljay V.A."/>
            <person name="Lyon W.J."/>
            <person name="Crouch A.L."/>
            <person name="Drake C.E."/>
            <person name="Hollomon J.M."/>
            <person name="Nadeau L.J."/>
            <person name="Nunn H.S."/>
            <person name="Stevenson B.S."/>
            <person name="Bojanowski C.L."/>
            <person name="Crookes-Goodson W.J."/>
        </authorList>
    </citation>
    <scope>NUCLEOTIDE SEQUENCE [LARGE SCALE GENOMIC DNA]</scope>
    <source>
        <strain evidence="3 4">D216</strain>
    </source>
</reference>
<name>A0A507AG34_9PEZI</name>
<dbReference type="PANTHER" id="PTHR24096:SF424">
    <property type="entry name" value="ACETYL-COA SYNTHETASE-LIKE PROTEIN-RELATED"/>
    <property type="match status" value="1"/>
</dbReference>
<dbReference type="InParanoid" id="A0A507AG34"/>
<dbReference type="Pfam" id="PF00501">
    <property type="entry name" value="AMP-binding"/>
    <property type="match status" value="1"/>
</dbReference>
<comment type="caution">
    <text evidence="3">The sequence shown here is derived from an EMBL/GenBank/DDBJ whole genome shotgun (WGS) entry which is preliminary data.</text>
</comment>
<protein>
    <submittedName>
        <fullName evidence="3">Uncharacterized protein</fullName>
    </submittedName>
</protein>
<dbReference type="Gene3D" id="3.30.300.30">
    <property type="match status" value="1"/>
</dbReference>
<feature type="domain" description="AMP-binding enzyme C-terminal" evidence="2">
    <location>
        <begin position="220"/>
        <end position="253"/>
    </location>
</feature>
<keyword evidence="4" id="KW-1185">Reference proteome</keyword>
<dbReference type="STRING" id="1093900.A0A507AG34"/>
<accession>A0A507AG34</accession>
<evidence type="ECO:0000259" key="1">
    <source>
        <dbReference type="Pfam" id="PF00501"/>
    </source>
</evidence>
<dbReference type="InterPro" id="IPR045851">
    <property type="entry name" value="AMP-bd_C_sf"/>
</dbReference>
<dbReference type="GeneID" id="41977281"/>
<dbReference type="InterPro" id="IPR025110">
    <property type="entry name" value="AMP-bd_C"/>
</dbReference>
<dbReference type="Proteomes" id="UP000319257">
    <property type="component" value="Unassembled WGS sequence"/>
</dbReference>
<dbReference type="Gene3D" id="3.40.50.12780">
    <property type="entry name" value="N-terminal domain of ligase-like"/>
    <property type="match status" value="1"/>
</dbReference>
<dbReference type="GO" id="GO:0016405">
    <property type="term" value="F:CoA-ligase activity"/>
    <property type="evidence" value="ECO:0007669"/>
    <property type="project" value="TreeGrafter"/>
</dbReference>
<evidence type="ECO:0000259" key="2">
    <source>
        <dbReference type="Pfam" id="PF13193"/>
    </source>
</evidence>
<dbReference type="InterPro" id="IPR000873">
    <property type="entry name" value="AMP-dep_synth/lig_dom"/>
</dbReference>
<feature type="domain" description="AMP-dependent synthetase/ligase" evidence="1">
    <location>
        <begin position="11"/>
        <end position="166"/>
    </location>
</feature>
<dbReference type="SUPFAM" id="SSF56801">
    <property type="entry name" value="Acetyl-CoA synthetase-like"/>
    <property type="match status" value="1"/>
</dbReference>
<proteinExistence type="predicted"/>
<evidence type="ECO:0000313" key="4">
    <source>
        <dbReference type="Proteomes" id="UP000319257"/>
    </source>
</evidence>
<dbReference type="PANTHER" id="PTHR24096">
    <property type="entry name" value="LONG-CHAIN-FATTY-ACID--COA LIGASE"/>
    <property type="match status" value="1"/>
</dbReference>
<dbReference type="RefSeq" id="XP_030990356.1">
    <property type="nucleotide sequence ID" value="XM_031144840.1"/>
</dbReference>
<dbReference type="OrthoDB" id="6509636at2759"/>
<sequence>MVGSLAHVSCISAISGCKVFIMPEYNLHKYLLYLDIYRITFMTGVPTLMTSLAKHPDASNFNLSAIESVVTGSAPLNPEIGKLVQDLYLRPGVQVKQGWGLTETTCSATGFAQDDEDDGRSIGWLNPNMRARIVPTPDYDFADYEGISHPLGEIWVSGPNIMRGYYNRKQETASCIVVEGGDRWFKTGDIGYVDGRGCFYIVDRMKELIKVKGLQVAPAEIEQTLLAYPGIEDAAVIGEKRQNGEFPKAFVVTSHTGRING</sequence>
<organism evidence="3 4">
    <name type="scientific">Thyridium curvatum</name>
    <dbReference type="NCBI Taxonomy" id="1093900"/>
    <lineage>
        <taxon>Eukaryota</taxon>
        <taxon>Fungi</taxon>
        <taxon>Dikarya</taxon>
        <taxon>Ascomycota</taxon>
        <taxon>Pezizomycotina</taxon>
        <taxon>Sordariomycetes</taxon>
        <taxon>Sordariomycetidae</taxon>
        <taxon>Thyridiales</taxon>
        <taxon>Thyridiaceae</taxon>
        <taxon>Thyridium</taxon>
    </lineage>
</organism>
<dbReference type="AlphaFoldDB" id="A0A507AG34"/>